<evidence type="ECO:0000313" key="1">
    <source>
        <dbReference type="EMBL" id="KAF7774128.1"/>
    </source>
</evidence>
<accession>A0AAD4FT26</accession>
<comment type="caution">
    <text evidence="1">The sequence shown here is derived from an EMBL/GenBank/DDBJ whole genome shotgun (WGS) entry which is preliminary data.</text>
</comment>
<dbReference type="InterPro" id="IPR011009">
    <property type="entry name" value="Kinase-like_dom_sf"/>
</dbReference>
<dbReference type="AlphaFoldDB" id="A0AAD4FT26"/>
<dbReference type="EMBL" id="AHBZ03000014">
    <property type="protein sequence ID" value="KAF7774128.1"/>
    <property type="molecule type" value="Genomic_DNA"/>
</dbReference>
<dbReference type="SUPFAM" id="SSF56112">
    <property type="entry name" value="Protein kinase-like (PK-like)"/>
    <property type="match status" value="1"/>
</dbReference>
<evidence type="ECO:0008006" key="3">
    <source>
        <dbReference type="Google" id="ProtNLM"/>
    </source>
</evidence>
<gene>
    <name evidence="1" type="ORF">PCIT_a0525</name>
</gene>
<sequence>MLNTNIECFLKQHLSESSWQIQTISAGANNQVCKVVTPENIYLLKCFAPSNSAQYKLQNEFVFTQTLFNAGIDRVSKPLCYDNNLLMALYQFIEGHPIANITDWHINEATQFIIQSNSITGIKESLNIASESPDSLYGFIEIVQKRLTNLSSATVSERHVTPLTNILTQVQQRLDDLKQQTNNGWHLSIERSCVSASDFGFHNAIEEHHQVTFIDFEYAGIDTPWKLICDFYAQPAIPISLSYLPNLLELSIFSTVKEQSANFAVVFELTLLKWTLIMLNEFLPHVQARRKFSWNNSCIESMEQQLCEAQEKQLAKSAQYLSEIPTRVLSVKKKLRDM</sequence>
<reference evidence="1" key="1">
    <citation type="journal article" date="2012" name="J. Bacteriol.">
        <title>Genome sequences of type strains of seven species of the marine bacterium Pseudoalteromonas.</title>
        <authorList>
            <person name="Xie B.B."/>
            <person name="Shu Y.L."/>
            <person name="Qin Q.L."/>
            <person name="Rong J.C."/>
            <person name="Zhang X.Y."/>
            <person name="Chen X.L."/>
            <person name="Shi M."/>
            <person name="He H.L."/>
            <person name="Zhou B.C."/>
            <person name="Zhang Y.Z."/>
        </authorList>
    </citation>
    <scope>NUCLEOTIDE SEQUENCE</scope>
    <source>
        <strain evidence="1">DSM 8771</strain>
    </source>
</reference>
<protein>
    <recommendedName>
        <fullName evidence="3">Aminoglycoside phosphotransferase</fullName>
    </recommendedName>
</protein>
<evidence type="ECO:0000313" key="2">
    <source>
        <dbReference type="Proteomes" id="UP000016487"/>
    </source>
</evidence>
<proteinExistence type="predicted"/>
<dbReference type="Proteomes" id="UP000016487">
    <property type="component" value="Unassembled WGS sequence"/>
</dbReference>
<reference evidence="1" key="2">
    <citation type="submission" date="2015-03" db="EMBL/GenBank/DDBJ databases">
        <title>Genome sequence of Pseudoalteromonas citrea.</title>
        <authorList>
            <person name="Xie B.-B."/>
            <person name="Rong J.-C."/>
            <person name="Qin Q.-L."/>
            <person name="Zhang Y.-Z."/>
        </authorList>
    </citation>
    <scope>NUCLEOTIDE SEQUENCE</scope>
    <source>
        <strain evidence="1">DSM 8771</strain>
    </source>
</reference>
<dbReference type="RefSeq" id="WP_010364959.1">
    <property type="nucleotide sequence ID" value="NZ_AHBZ03000014.1"/>
</dbReference>
<name>A0AAD4FT26_9GAMM</name>
<organism evidence="1 2">
    <name type="scientific">Pseudoalteromonas citrea</name>
    <dbReference type="NCBI Taxonomy" id="43655"/>
    <lineage>
        <taxon>Bacteria</taxon>
        <taxon>Pseudomonadati</taxon>
        <taxon>Pseudomonadota</taxon>
        <taxon>Gammaproteobacteria</taxon>
        <taxon>Alteromonadales</taxon>
        <taxon>Pseudoalteromonadaceae</taxon>
        <taxon>Pseudoalteromonas</taxon>
    </lineage>
</organism>